<dbReference type="EMBL" id="JAXIOK010000019">
    <property type="protein sequence ID" value="KAK4747613.1"/>
    <property type="molecule type" value="Genomic_DNA"/>
</dbReference>
<gene>
    <name evidence="4" type="ORF">SAY87_014199</name>
</gene>
<dbReference type="InterPro" id="IPR011009">
    <property type="entry name" value="Kinase-like_dom_sf"/>
</dbReference>
<evidence type="ECO:0000256" key="2">
    <source>
        <dbReference type="SAM" id="SignalP"/>
    </source>
</evidence>
<dbReference type="Proteomes" id="UP001345219">
    <property type="component" value="Chromosome 12"/>
</dbReference>
<dbReference type="Pfam" id="PF03109">
    <property type="entry name" value="ABC1"/>
    <property type="match status" value="1"/>
</dbReference>
<sequence>MSFFRSKSGLVLLTATGALAFHAYAPHSPDLNLGHASGGGVESLIDAVIRSSRAFSTVSATLVDYKYSLHGLSRSSDEYRHELSEVHLRSASRILNLCEANKGFYIKAGQFVAALGQAPKEYVSILSALQDKVVPYDFAAISKVLESNLGQDILEIFHSFDEQPIAAASIAQVHRATLRDHQEVAVKIQYPGLEQQRKVDLMMMHFLSNCVTWLFPEYRFVSLVLEFSKAISLELDFIQEARNSERTAKNFGQDKIKVPKVFWEFTTNRVLTMQFCKGQRIDDVDYFREAGIDPTKVARVLAEAFAEMIFVHGFVHGDPHPGNILVSPTDRGGFTIVLLDHGVYKQLDDEFRWNYCQLWKALILQDSEKIQQLSEHFGIGYYSQYLPVIFTGRTIDSKSALGTGMSFEERKVLKKGLKSLTMEDISSFIESLLPDFLMILRVDALLRSINRKLGAPQRARLLTYAKSALYGLSARQNIESGSRVQMLLSTVNWSMAYFHMRLVLELLELFSRMDRLKHSSIAWLRRFITSIWDTLTLQSV</sequence>
<feature type="domain" description="ABC1 atypical kinase-like" evidence="3">
    <location>
        <begin position="129"/>
        <end position="373"/>
    </location>
</feature>
<dbReference type="SUPFAM" id="SSF56112">
    <property type="entry name" value="Protein kinase-like (PK-like)"/>
    <property type="match status" value="1"/>
</dbReference>
<comment type="caution">
    <text evidence="4">The sequence shown here is derived from an EMBL/GenBank/DDBJ whole genome shotgun (WGS) entry which is preliminary data.</text>
</comment>
<feature type="signal peptide" evidence="2">
    <location>
        <begin position="1"/>
        <end position="20"/>
    </location>
</feature>
<evidence type="ECO:0000256" key="1">
    <source>
        <dbReference type="ARBA" id="ARBA00009670"/>
    </source>
</evidence>
<dbReference type="InterPro" id="IPR004147">
    <property type="entry name" value="ABC1_dom"/>
</dbReference>
<feature type="chain" id="PRO_5042876473" description="ABC1 atypical kinase-like domain-containing protein" evidence="2">
    <location>
        <begin position="21"/>
        <end position="540"/>
    </location>
</feature>
<dbReference type="CDD" id="cd13969">
    <property type="entry name" value="ADCK1-like"/>
    <property type="match status" value="1"/>
</dbReference>
<proteinExistence type="inferred from homology"/>
<evidence type="ECO:0000313" key="4">
    <source>
        <dbReference type="EMBL" id="KAK4747613.1"/>
    </source>
</evidence>
<dbReference type="InterPro" id="IPR045307">
    <property type="entry name" value="ADCK1_dom"/>
</dbReference>
<dbReference type="AlphaFoldDB" id="A0AAN7GMM2"/>
<keyword evidence="2" id="KW-0732">Signal</keyword>
<reference evidence="4 5" key="1">
    <citation type="journal article" date="2023" name="Hortic Res">
        <title>Pangenome of water caltrop reveals structural variations and asymmetric subgenome divergence after allopolyploidization.</title>
        <authorList>
            <person name="Zhang X."/>
            <person name="Chen Y."/>
            <person name="Wang L."/>
            <person name="Yuan Y."/>
            <person name="Fang M."/>
            <person name="Shi L."/>
            <person name="Lu R."/>
            <person name="Comes H.P."/>
            <person name="Ma Y."/>
            <person name="Chen Y."/>
            <person name="Huang G."/>
            <person name="Zhou Y."/>
            <person name="Zheng Z."/>
            <person name="Qiu Y."/>
        </authorList>
    </citation>
    <scope>NUCLEOTIDE SEQUENCE [LARGE SCALE GENOMIC DNA]</scope>
    <source>
        <tissue evidence="4">Roots</tissue>
    </source>
</reference>
<dbReference type="InterPro" id="IPR051130">
    <property type="entry name" value="Mito_struct-func_regulator"/>
</dbReference>
<evidence type="ECO:0000313" key="5">
    <source>
        <dbReference type="Proteomes" id="UP001345219"/>
    </source>
</evidence>
<dbReference type="PANTHER" id="PTHR43173:SF28">
    <property type="entry name" value="AARF DOMAIN CONTAINING KINASE 5"/>
    <property type="match status" value="1"/>
</dbReference>
<dbReference type="PANTHER" id="PTHR43173">
    <property type="entry name" value="ABC1 FAMILY PROTEIN"/>
    <property type="match status" value="1"/>
</dbReference>
<keyword evidence="5" id="KW-1185">Reference proteome</keyword>
<organism evidence="4 5">
    <name type="scientific">Trapa incisa</name>
    <dbReference type="NCBI Taxonomy" id="236973"/>
    <lineage>
        <taxon>Eukaryota</taxon>
        <taxon>Viridiplantae</taxon>
        <taxon>Streptophyta</taxon>
        <taxon>Embryophyta</taxon>
        <taxon>Tracheophyta</taxon>
        <taxon>Spermatophyta</taxon>
        <taxon>Magnoliopsida</taxon>
        <taxon>eudicotyledons</taxon>
        <taxon>Gunneridae</taxon>
        <taxon>Pentapetalae</taxon>
        <taxon>rosids</taxon>
        <taxon>malvids</taxon>
        <taxon>Myrtales</taxon>
        <taxon>Lythraceae</taxon>
        <taxon>Trapa</taxon>
    </lineage>
</organism>
<comment type="similarity">
    <text evidence="1">Belongs to the protein kinase superfamily. ADCK protein kinase family.</text>
</comment>
<protein>
    <recommendedName>
        <fullName evidence="3">ABC1 atypical kinase-like domain-containing protein</fullName>
    </recommendedName>
</protein>
<evidence type="ECO:0000259" key="3">
    <source>
        <dbReference type="Pfam" id="PF03109"/>
    </source>
</evidence>
<name>A0AAN7GMM2_9MYRT</name>
<dbReference type="Gene3D" id="1.10.510.10">
    <property type="entry name" value="Transferase(Phosphotransferase) domain 1"/>
    <property type="match status" value="1"/>
</dbReference>
<accession>A0AAN7GMM2</accession>